<proteinExistence type="predicted"/>
<gene>
    <name evidence="1" type="ORF">KVG96_14705</name>
</gene>
<sequence length="79" mass="8741">MVAIRALKKASFHRLPQCIVECSINPDTTLAVEVTGPDGHQFAIANINRRCYHGEAGVAKLAREILEEMVLSRQNSHLT</sequence>
<dbReference type="EMBL" id="JAHSTS010000002">
    <property type="protein sequence ID" value="MBV4459206.1"/>
    <property type="molecule type" value="Genomic_DNA"/>
</dbReference>
<reference evidence="1 2" key="1">
    <citation type="submission" date="2021-06" db="EMBL/GenBank/DDBJ databases">
        <title>Updating the genus Pseudomonas: Description of 43 new species and partition of the Pseudomonas putida group.</title>
        <authorList>
            <person name="Girard L."/>
            <person name="Lood C."/>
            <person name="Vandamme P."/>
            <person name="Rokni-Zadeh H."/>
            <person name="Van Noort V."/>
            <person name="Hofte M."/>
            <person name="Lavigne R."/>
            <person name="De Mot R."/>
        </authorList>
    </citation>
    <scope>NUCLEOTIDE SEQUENCE [LARGE SCALE GENOMIC DNA]</scope>
    <source>
        <strain evidence="1 2">COR58</strain>
    </source>
</reference>
<evidence type="ECO:0000313" key="2">
    <source>
        <dbReference type="Proteomes" id="UP000765224"/>
    </source>
</evidence>
<keyword evidence="2" id="KW-1185">Reference proteome</keyword>
<protein>
    <recommendedName>
        <fullName evidence="3">DUF1652 domain-containing protein</fullName>
    </recommendedName>
</protein>
<comment type="caution">
    <text evidence="1">The sequence shown here is derived from an EMBL/GenBank/DDBJ whole genome shotgun (WGS) entry which is preliminary data.</text>
</comment>
<evidence type="ECO:0008006" key="3">
    <source>
        <dbReference type="Google" id="ProtNLM"/>
    </source>
</evidence>
<organism evidence="1 2">
    <name type="scientific">Pseudomonas ekonensis</name>
    <dbReference type="NCBI Taxonomy" id="2842353"/>
    <lineage>
        <taxon>Bacteria</taxon>
        <taxon>Pseudomonadati</taxon>
        <taxon>Pseudomonadota</taxon>
        <taxon>Gammaproteobacteria</taxon>
        <taxon>Pseudomonadales</taxon>
        <taxon>Pseudomonadaceae</taxon>
        <taxon>Pseudomonas</taxon>
    </lineage>
</organism>
<dbReference type="Proteomes" id="UP000765224">
    <property type="component" value="Unassembled WGS sequence"/>
</dbReference>
<name>A0ABS6PGU4_9PSED</name>
<evidence type="ECO:0000313" key="1">
    <source>
        <dbReference type="EMBL" id="MBV4459206.1"/>
    </source>
</evidence>
<accession>A0ABS6PGU4</accession>